<organism evidence="2 3">
    <name type="scientific">Thermogemmatispora aurantia</name>
    <dbReference type="NCBI Taxonomy" id="2045279"/>
    <lineage>
        <taxon>Bacteria</taxon>
        <taxon>Bacillati</taxon>
        <taxon>Chloroflexota</taxon>
        <taxon>Ktedonobacteria</taxon>
        <taxon>Thermogemmatisporales</taxon>
        <taxon>Thermogemmatisporaceae</taxon>
        <taxon>Thermogemmatispora</taxon>
    </lineage>
</organism>
<dbReference type="AlphaFoldDB" id="A0A5J4K7V8"/>
<accession>A0A5J4K7V8</accession>
<reference evidence="2 3" key="1">
    <citation type="journal article" date="2019" name="Int. J. Syst. Evol. Microbiol.">
        <title>Thermogemmatispora aurantia sp. nov. and Thermogemmatispora argillosa sp. nov., within the class Ktedonobacteria, and emended description of the genus Thermogemmatispora.</title>
        <authorList>
            <person name="Zheng Y."/>
            <person name="Wang C.M."/>
            <person name="Sakai Y."/>
            <person name="Abe K."/>
            <person name="Yokota A."/>
            <person name="Yabe S."/>
        </authorList>
    </citation>
    <scope>NUCLEOTIDE SEQUENCE [LARGE SCALE GENOMIC DNA]</scope>
    <source>
        <strain evidence="2 3">A1-2</strain>
    </source>
</reference>
<evidence type="ECO:0000313" key="2">
    <source>
        <dbReference type="EMBL" id="GER82780.1"/>
    </source>
</evidence>
<name>A0A5J4K7V8_9CHLR</name>
<comment type="caution">
    <text evidence="2">The sequence shown here is derived from an EMBL/GenBank/DDBJ whole genome shotgun (WGS) entry which is preliminary data.</text>
</comment>
<protein>
    <recommendedName>
        <fullName evidence="1">Phospholipase D-like domain-containing protein</fullName>
    </recommendedName>
</protein>
<gene>
    <name evidence="2" type="ORF">KTAU_14170</name>
</gene>
<dbReference type="InterPro" id="IPR025202">
    <property type="entry name" value="PLD-like_dom"/>
</dbReference>
<proteinExistence type="predicted"/>
<dbReference type="CDD" id="cd09117">
    <property type="entry name" value="PLDc_Bfil_DEXD_like"/>
    <property type="match status" value="1"/>
</dbReference>
<evidence type="ECO:0000313" key="3">
    <source>
        <dbReference type="Proteomes" id="UP000334820"/>
    </source>
</evidence>
<dbReference type="RefSeq" id="WP_151727569.1">
    <property type="nucleotide sequence ID" value="NZ_BKZV01000001.1"/>
</dbReference>
<dbReference type="Gene3D" id="3.30.870.10">
    <property type="entry name" value="Endonuclease Chain A"/>
    <property type="match status" value="1"/>
</dbReference>
<keyword evidence="3" id="KW-1185">Reference proteome</keyword>
<evidence type="ECO:0000259" key="1">
    <source>
        <dbReference type="Pfam" id="PF13091"/>
    </source>
</evidence>
<dbReference type="Pfam" id="PF13091">
    <property type="entry name" value="PLDc_2"/>
    <property type="match status" value="1"/>
</dbReference>
<dbReference type="SUPFAM" id="SSF56024">
    <property type="entry name" value="Phospholipase D/nuclease"/>
    <property type="match status" value="1"/>
</dbReference>
<dbReference type="Proteomes" id="UP000334820">
    <property type="component" value="Unassembled WGS sequence"/>
</dbReference>
<sequence length="355" mass="40626">MANVSVCLVHQPLEKLEEVAQRYRGMDLELAVAYISPGGVLNLSQLIKAARCTRITVGIAPINRVVAFRQLQELGAEVFVYLAEPGSIFHPKVYYGVNKGLAWAMIGSSNLTSSGLGLNIELNLLIEGQRFTEPFTRLEALLEGYRLQAHPLTEELYRSLEAAEQRLERHIREREYTDYLRREGIPSAARPALVVPEPLQRQALEELEHYLQGTRLVYAYQMLLCLVMLAHTDNRGFFSQHQAATCFRRFYQLRDQRGLPREKQRGKRRAAIDDPELEESAFIEIIRIDPFPRFERRGLLEASPEGDYYIVNPALMRALTPEVRARLRDLAIQRLAQHFGEDRATIERLVEEAIG</sequence>
<dbReference type="EMBL" id="BKZV01000001">
    <property type="protein sequence ID" value="GER82780.1"/>
    <property type="molecule type" value="Genomic_DNA"/>
</dbReference>
<feature type="domain" description="Phospholipase D-like" evidence="1">
    <location>
        <begin position="67"/>
        <end position="136"/>
    </location>
</feature>